<feature type="non-terminal residue" evidence="2">
    <location>
        <position position="33"/>
    </location>
</feature>
<dbReference type="EMBL" id="LXQA011330516">
    <property type="protein sequence ID" value="MCI93487.1"/>
    <property type="molecule type" value="Genomic_DNA"/>
</dbReference>
<feature type="compositionally biased region" description="Basic and acidic residues" evidence="1">
    <location>
        <begin position="1"/>
        <end position="16"/>
    </location>
</feature>
<dbReference type="Proteomes" id="UP000265520">
    <property type="component" value="Unassembled WGS sequence"/>
</dbReference>
<protein>
    <submittedName>
        <fullName evidence="2">Uncharacterized protein</fullName>
    </submittedName>
</protein>
<organism evidence="2 3">
    <name type="scientific">Trifolium medium</name>
    <dbReference type="NCBI Taxonomy" id="97028"/>
    <lineage>
        <taxon>Eukaryota</taxon>
        <taxon>Viridiplantae</taxon>
        <taxon>Streptophyta</taxon>
        <taxon>Embryophyta</taxon>
        <taxon>Tracheophyta</taxon>
        <taxon>Spermatophyta</taxon>
        <taxon>Magnoliopsida</taxon>
        <taxon>eudicotyledons</taxon>
        <taxon>Gunneridae</taxon>
        <taxon>Pentapetalae</taxon>
        <taxon>rosids</taxon>
        <taxon>fabids</taxon>
        <taxon>Fabales</taxon>
        <taxon>Fabaceae</taxon>
        <taxon>Papilionoideae</taxon>
        <taxon>50 kb inversion clade</taxon>
        <taxon>NPAAA clade</taxon>
        <taxon>Hologalegina</taxon>
        <taxon>IRL clade</taxon>
        <taxon>Trifolieae</taxon>
        <taxon>Trifolium</taxon>
    </lineage>
</organism>
<evidence type="ECO:0000313" key="3">
    <source>
        <dbReference type="Proteomes" id="UP000265520"/>
    </source>
</evidence>
<sequence length="33" mass="3675">MIRTEKLNGGTERVRNGDGGTGSIENQRWRNGD</sequence>
<name>A0A392VZR3_9FABA</name>
<accession>A0A392VZR3</accession>
<evidence type="ECO:0000313" key="2">
    <source>
        <dbReference type="EMBL" id="MCI93487.1"/>
    </source>
</evidence>
<keyword evidence="3" id="KW-1185">Reference proteome</keyword>
<dbReference type="AlphaFoldDB" id="A0A392VZR3"/>
<reference evidence="2 3" key="1">
    <citation type="journal article" date="2018" name="Front. Plant Sci.">
        <title>Red Clover (Trifolium pratense) and Zigzag Clover (T. medium) - A Picture of Genomic Similarities and Differences.</title>
        <authorList>
            <person name="Dluhosova J."/>
            <person name="Istvanek J."/>
            <person name="Nedelnik J."/>
            <person name="Repkova J."/>
        </authorList>
    </citation>
    <scope>NUCLEOTIDE SEQUENCE [LARGE SCALE GENOMIC DNA]</scope>
    <source>
        <strain evidence="3">cv. 10/8</strain>
        <tissue evidence="2">Leaf</tissue>
    </source>
</reference>
<feature type="region of interest" description="Disordered" evidence="1">
    <location>
        <begin position="1"/>
        <end position="33"/>
    </location>
</feature>
<comment type="caution">
    <text evidence="2">The sequence shown here is derived from an EMBL/GenBank/DDBJ whole genome shotgun (WGS) entry which is preliminary data.</text>
</comment>
<proteinExistence type="predicted"/>
<evidence type="ECO:0000256" key="1">
    <source>
        <dbReference type="SAM" id="MobiDB-lite"/>
    </source>
</evidence>